<protein>
    <submittedName>
        <fullName evidence="1">Uncharacterized protein</fullName>
    </submittedName>
</protein>
<gene>
    <name evidence="1" type="ORF">HNR60_001662</name>
</gene>
<accession>A0A7W7Z2N7</accession>
<dbReference type="RefSeq" id="WP_184256264.1">
    <property type="nucleotide sequence ID" value="NZ_JACHIH010000007.1"/>
</dbReference>
<evidence type="ECO:0000313" key="2">
    <source>
        <dbReference type="Proteomes" id="UP000542353"/>
    </source>
</evidence>
<keyword evidence="2" id="KW-1185">Reference proteome</keyword>
<dbReference type="AlphaFoldDB" id="A0A7W7Z2N7"/>
<dbReference type="Proteomes" id="UP000542353">
    <property type="component" value="Unassembled WGS sequence"/>
</dbReference>
<proteinExistence type="predicted"/>
<comment type="caution">
    <text evidence="1">The sequence shown here is derived from an EMBL/GenBank/DDBJ whole genome shotgun (WGS) entry which is preliminary data.</text>
</comment>
<dbReference type="EMBL" id="JACHIH010000007">
    <property type="protein sequence ID" value="MBB5046913.1"/>
    <property type="molecule type" value="Genomic_DNA"/>
</dbReference>
<sequence length="126" mass="13417">MSFSACWRSRFLQGFIASGKILSAPARNAEGAKRRAGATATVAYDAPISARCDGHAANQKDYPRIAGSIEQITRARGADSQCRAISEDSSTARRIATIICGNTRAYSTAVVLTPRPSNRLAPPHNP</sequence>
<evidence type="ECO:0000313" key="1">
    <source>
        <dbReference type="EMBL" id="MBB5046913.1"/>
    </source>
</evidence>
<organism evidence="1 2">
    <name type="scientific">Rhodopseudomonas rhenobacensis</name>
    <dbReference type="NCBI Taxonomy" id="87461"/>
    <lineage>
        <taxon>Bacteria</taxon>
        <taxon>Pseudomonadati</taxon>
        <taxon>Pseudomonadota</taxon>
        <taxon>Alphaproteobacteria</taxon>
        <taxon>Hyphomicrobiales</taxon>
        <taxon>Nitrobacteraceae</taxon>
        <taxon>Rhodopseudomonas</taxon>
    </lineage>
</organism>
<name>A0A7W7Z2N7_9BRAD</name>
<reference evidence="1 2" key="1">
    <citation type="submission" date="2020-08" db="EMBL/GenBank/DDBJ databases">
        <title>Genomic Encyclopedia of Type Strains, Phase IV (KMG-IV): sequencing the most valuable type-strain genomes for metagenomic binning, comparative biology and taxonomic classification.</title>
        <authorList>
            <person name="Goeker M."/>
        </authorList>
    </citation>
    <scope>NUCLEOTIDE SEQUENCE [LARGE SCALE GENOMIC DNA]</scope>
    <source>
        <strain evidence="1 2">DSM 12706</strain>
    </source>
</reference>